<dbReference type="InterPro" id="IPR014756">
    <property type="entry name" value="Ig_E-set"/>
</dbReference>
<name>A0A0H5RBU4_9EUKA</name>
<feature type="non-terminal residue" evidence="2">
    <location>
        <position position="183"/>
    </location>
</feature>
<evidence type="ECO:0000259" key="1">
    <source>
        <dbReference type="Pfam" id="PF01833"/>
    </source>
</evidence>
<dbReference type="InterPro" id="IPR002909">
    <property type="entry name" value="IPT_dom"/>
</dbReference>
<organism evidence="2">
    <name type="scientific">Spongospora subterranea</name>
    <dbReference type="NCBI Taxonomy" id="70186"/>
    <lineage>
        <taxon>Eukaryota</taxon>
        <taxon>Sar</taxon>
        <taxon>Rhizaria</taxon>
        <taxon>Endomyxa</taxon>
        <taxon>Phytomyxea</taxon>
        <taxon>Plasmodiophorida</taxon>
        <taxon>Plasmodiophoridae</taxon>
        <taxon>Spongospora</taxon>
    </lineage>
</organism>
<proteinExistence type="predicted"/>
<dbReference type="Pfam" id="PF01833">
    <property type="entry name" value="TIG"/>
    <property type="match status" value="1"/>
</dbReference>
<sequence length="183" mass="19808">LSSGQFHSDVAAWPVSPTLLTCQRPSLPEGLYTVYVSNDAVEFSVQQNISFTTIADINLLDVKPIHGPMSGGTTLSVSGSGFINSSSLLCAFLNSNAAPFYSETTFLSTSLLTCTTPAVFEQSSSFYNVSLSIILSGSNIFPTRFIFHYDRQPVIATILPNLFYRNIAGRQMVITGGQFLSKV</sequence>
<accession>A0A0H5RBU4</accession>
<dbReference type="Gene3D" id="2.60.40.10">
    <property type="entry name" value="Immunoglobulins"/>
    <property type="match status" value="1"/>
</dbReference>
<feature type="domain" description="IPT/TIG" evidence="1">
    <location>
        <begin position="61"/>
        <end position="135"/>
    </location>
</feature>
<dbReference type="AlphaFoldDB" id="A0A0H5RBU4"/>
<protein>
    <recommendedName>
        <fullName evidence="1">IPT/TIG domain-containing protein</fullName>
    </recommendedName>
</protein>
<evidence type="ECO:0000313" key="2">
    <source>
        <dbReference type="EMBL" id="CRZ05954.1"/>
    </source>
</evidence>
<reference evidence="2" key="1">
    <citation type="submission" date="2015-04" db="EMBL/GenBank/DDBJ databases">
        <title>The genome sequence of the plant pathogenic Rhizarian Plasmodiophora brassicae reveals insights in its biotrophic life cycle and the origin of chitin synthesis.</title>
        <authorList>
            <person name="Schwelm A."/>
            <person name="Fogelqvist J."/>
            <person name="Knaust A."/>
            <person name="Julke S."/>
            <person name="Lilja T."/>
            <person name="Dhandapani V."/>
            <person name="Bonilla-Rosso G."/>
            <person name="Karlsson M."/>
            <person name="Shevchenko A."/>
            <person name="Choi S.R."/>
            <person name="Kim H.G."/>
            <person name="Park J.Y."/>
            <person name="Lim Y.P."/>
            <person name="Ludwig-Muller J."/>
            <person name="Dixelius C."/>
        </authorList>
    </citation>
    <scope>NUCLEOTIDE SEQUENCE</scope>
    <source>
        <tissue evidence="2">Potato root galls</tissue>
    </source>
</reference>
<dbReference type="EMBL" id="HACM01005512">
    <property type="protein sequence ID" value="CRZ05954.1"/>
    <property type="molecule type" value="Transcribed_RNA"/>
</dbReference>
<feature type="non-terminal residue" evidence="2">
    <location>
        <position position="1"/>
    </location>
</feature>
<dbReference type="SUPFAM" id="SSF81296">
    <property type="entry name" value="E set domains"/>
    <property type="match status" value="1"/>
</dbReference>
<dbReference type="InterPro" id="IPR013783">
    <property type="entry name" value="Ig-like_fold"/>
</dbReference>